<dbReference type="RefSeq" id="WP_153455866.1">
    <property type="nucleotide sequence ID" value="NZ_WEGJ01000027.1"/>
</dbReference>
<sequence>MSERKKPDIPGYGDGSNAFAPDSSGAGQSSAWRDQLFASAPRSGEDEDTAALVTLTGLPAGGEEDALRALLHGAVDDLAPREGVLDHLRYAVPARRARRRQLMVGAAALLVLAVASVPALLRTGGIGGDGGRPLAVASSPATPESGESPDGGTSGEVGGGDSTHGGGEQGEATQGPHDGTDGTGSGGGPNGTKPVSAPPCKAGDLVEESATTSPPDSRGNVTGQIKMANASSAPCSVAGAGSVRTVAADARIDTAQHTDGDVASGLLPAVAPEPEPITLAAGEAYVLAFAFVPAPEAAETCPATGPDTPAPGPTEGTDTNTPTGDTGEVLSNTTTQLMVTDTGGANDGTPPPPETTEVAITHTPEGGGRTATVTVPATCAGTVFYTPPLEG</sequence>
<feature type="compositionally biased region" description="Polar residues" evidence="1">
    <location>
        <begin position="209"/>
        <end position="222"/>
    </location>
</feature>
<evidence type="ECO:0000256" key="1">
    <source>
        <dbReference type="SAM" id="MobiDB-lite"/>
    </source>
</evidence>
<evidence type="ECO:0000256" key="2">
    <source>
        <dbReference type="SAM" id="Phobius"/>
    </source>
</evidence>
<keyword evidence="2" id="KW-1133">Transmembrane helix</keyword>
<feature type="region of interest" description="Disordered" evidence="1">
    <location>
        <begin position="124"/>
        <end position="222"/>
    </location>
</feature>
<evidence type="ECO:0000313" key="4">
    <source>
        <dbReference type="Proteomes" id="UP000466345"/>
    </source>
</evidence>
<feature type="region of interest" description="Disordered" evidence="1">
    <location>
        <begin position="299"/>
        <end position="326"/>
    </location>
</feature>
<dbReference type="EMBL" id="WEGJ01000027">
    <property type="protein sequence ID" value="MQY15033.1"/>
    <property type="molecule type" value="Genomic_DNA"/>
</dbReference>
<feature type="transmembrane region" description="Helical" evidence="2">
    <location>
        <begin position="102"/>
        <end position="121"/>
    </location>
</feature>
<feature type="compositionally biased region" description="Gly residues" evidence="1">
    <location>
        <begin position="152"/>
        <end position="169"/>
    </location>
</feature>
<keyword evidence="2" id="KW-0812">Transmembrane</keyword>
<feature type="region of interest" description="Disordered" evidence="1">
    <location>
        <begin position="1"/>
        <end position="47"/>
    </location>
</feature>
<keyword evidence="2" id="KW-0472">Membrane</keyword>
<accession>A0A7K0CP16</accession>
<evidence type="ECO:0000313" key="3">
    <source>
        <dbReference type="EMBL" id="MQY15033.1"/>
    </source>
</evidence>
<evidence type="ECO:0008006" key="5">
    <source>
        <dbReference type="Google" id="ProtNLM"/>
    </source>
</evidence>
<name>A0A7K0CP16_9ACTN</name>
<protein>
    <recommendedName>
        <fullName evidence="5">DUF4232 domain-containing protein</fullName>
    </recommendedName>
</protein>
<reference evidence="3 4" key="1">
    <citation type="submission" date="2019-10" db="EMBL/GenBank/DDBJ databases">
        <title>Streptomyces smaragdinus sp. nov. and Streptomyces fabii sp. nov., isolated from the gut of fungus growing-termite Macrotermes natalensis.</title>
        <authorList>
            <person name="Schwitalla J."/>
            <person name="Benndorf R."/>
            <person name="Martin K."/>
            <person name="De Beer W."/>
            <person name="Kaster A.-K."/>
            <person name="Vollmers J."/>
            <person name="Poulsen M."/>
            <person name="Beemelmanns C."/>
        </authorList>
    </citation>
    <scope>NUCLEOTIDE SEQUENCE [LARGE SCALE GENOMIC DNA]</scope>
    <source>
        <strain evidence="3 4">RB5</strain>
    </source>
</reference>
<dbReference type="OrthoDB" id="3872225at2"/>
<organism evidence="3 4">
    <name type="scientific">Streptomyces smaragdinus</name>
    <dbReference type="NCBI Taxonomy" id="2585196"/>
    <lineage>
        <taxon>Bacteria</taxon>
        <taxon>Bacillati</taxon>
        <taxon>Actinomycetota</taxon>
        <taxon>Actinomycetes</taxon>
        <taxon>Kitasatosporales</taxon>
        <taxon>Streptomycetaceae</taxon>
        <taxon>Streptomyces</taxon>
    </lineage>
</organism>
<feature type="compositionally biased region" description="Gly residues" evidence="1">
    <location>
        <begin position="181"/>
        <end position="190"/>
    </location>
</feature>
<dbReference type="Proteomes" id="UP000466345">
    <property type="component" value="Unassembled WGS sequence"/>
</dbReference>
<proteinExistence type="predicted"/>
<dbReference type="AlphaFoldDB" id="A0A7K0CP16"/>
<gene>
    <name evidence="3" type="ORF">SRB5_52100</name>
</gene>
<comment type="caution">
    <text evidence="3">The sequence shown here is derived from an EMBL/GenBank/DDBJ whole genome shotgun (WGS) entry which is preliminary data.</text>
</comment>
<keyword evidence="4" id="KW-1185">Reference proteome</keyword>